<keyword evidence="5" id="KW-1185">Reference proteome</keyword>
<evidence type="ECO:0000256" key="1">
    <source>
        <dbReference type="ARBA" id="ARBA00022723"/>
    </source>
</evidence>
<gene>
    <name evidence="4" type="ORF">GCM10022214_52970</name>
</gene>
<dbReference type="CDD" id="cd03416">
    <property type="entry name" value="CbiX_SirB_N"/>
    <property type="match status" value="1"/>
</dbReference>
<dbReference type="Gene3D" id="3.40.50.1400">
    <property type="match status" value="2"/>
</dbReference>
<dbReference type="SUPFAM" id="SSF53800">
    <property type="entry name" value="Chelatase"/>
    <property type="match status" value="1"/>
</dbReference>
<feature type="compositionally biased region" description="Basic residues" evidence="3">
    <location>
        <begin position="292"/>
        <end position="303"/>
    </location>
</feature>
<feature type="region of interest" description="Disordered" evidence="3">
    <location>
        <begin position="274"/>
        <end position="303"/>
    </location>
</feature>
<organism evidence="4 5">
    <name type="scientific">Actinomadura miaoliensis</name>
    <dbReference type="NCBI Taxonomy" id="430685"/>
    <lineage>
        <taxon>Bacteria</taxon>
        <taxon>Bacillati</taxon>
        <taxon>Actinomycetota</taxon>
        <taxon>Actinomycetes</taxon>
        <taxon>Streptosporangiales</taxon>
        <taxon>Thermomonosporaceae</taxon>
        <taxon>Actinomadura</taxon>
    </lineage>
</organism>
<sequence>MLLVGHGTRDEAGVAEFGRFVERLRRRMTVDVAGGFIELSPPPLTEAVADLYGNGHRSLAAVPLVLVAAGHGKGDIPGAMARELVRHPGLSYRYGRPLGPHPTLLALLQERLDAALPNADRTPDTAVLLVGRGSTDPDANAEVHKVARLFWEGRGASGPDQGHGLLCVEPAFISLARPSVTEGLERCRRLGARRVVVLPYFLFPGVLPDRVADEAHAYGAAHTDVDVRVADVIGDCDGLADVVAERYEEALSGDLRMNCDTCVYRVALPGFEDRVGAPQTPHHHPDDPSAHGHGHGHGHAHAH</sequence>
<protein>
    <submittedName>
        <fullName evidence="4">CbiX/SirB N-terminal domain-containing protein</fullName>
    </submittedName>
</protein>
<evidence type="ECO:0000313" key="4">
    <source>
        <dbReference type="EMBL" id="GAA4086267.1"/>
    </source>
</evidence>
<proteinExistence type="predicted"/>
<dbReference type="PANTHER" id="PTHR33542">
    <property type="entry name" value="SIROHYDROCHLORIN FERROCHELATASE, CHLOROPLASTIC"/>
    <property type="match status" value="1"/>
</dbReference>
<dbReference type="Proteomes" id="UP001500683">
    <property type="component" value="Unassembled WGS sequence"/>
</dbReference>
<accession>A0ABP7WCV9</accession>
<keyword evidence="1" id="KW-0479">Metal-binding</keyword>
<evidence type="ECO:0000313" key="5">
    <source>
        <dbReference type="Proteomes" id="UP001500683"/>
    </source>
</evidence>
<dbReference type="PANTHER" id="PTHR33542:SF3">
    <property type="entry name" value="SIROHYDROCHLORIN FERROCHELATASE, CHLOROPLASTIC"/>
    <property type="match status" value="1"/>
</dbReference>
<keyword evidence="2" id="KW-0456">Lyase</keyword>
<dbReference type="InterPro" id="IPR002762">
    <property type="entry name" value="CbiX-like"/>
</dbReference>
<name>A0ABP7WCV9_9ACTN</name>
<reference evidence="5" key="1">
    <citation type="journal article" date="2019" name="Int. J. Syst. Evol. Microbiol.">
        <title>The Global Catalogue of Microorganisms (GCM) 10K type strain sequencing project: providing services to taxonomists for standard genome sequencing and annotation.</title>
        <authorList>
            <consortium name="The Broad Institute Genomics Platform"/>
            <consortium name="The Broad Institute Genome Sequencing Center for Infectious Disease"/>
            <person name="Wu L."/>
            <person name="Ma J."/>
        </authorList>
    </citation>
    <scope>NUCLEOTIDE SEQUENCE [LARGE SCALE GENOMIC DNA]</scope>
    <source>
        <strain evidence="5">JCM 16702</strain>
    </source>
</reference>
<dbReference type="EMBL" id="BAAAZG010000039">
    <property type="protein sequence ID" value="GAA4086267.1"/>
    <property type="molecule type" value="Genomic_DNA"/>
</dbReference>
<evidence type="ECO:0000256" key="3">
    <source>
        <dbReference type="SAM" id="MobiDB-lite"/>
    </source>
</evidence>
<dbReference type="CDD" id="cd03414">
    <property type="entry name" value="CbiX_SirB_C"/>
    <property type="match status" value="1"/>
</dbReference>
<comment type="caution">
    <text evidence="4">The sequence shown here is derived from an EMBL/GenBank/DDBJ whole genome shotgun (WGS) entry which is preliminary data.</text>
</comment>
<evidence type="ECO:0000256" key="2">
    <source>
        <dbReference type="ARBA" id="ARBA00023239"/>
    </source>
</evidence>
<dbReference type="InterPro" id="IPR050963">
    <property type="entry name" value="Sirohydro_Cobaltochel/CbiX"/>
</dbReference>
<dbReference type="Pfam" id="PF01903">
    <property type="entry name" value="CbiX"/>
    <property type="match status" value="2"/>
</dbReference>